<evidence type="ECO:0000256" key="4">
    <source>
        <dbReference type="RuleBase" id="RU361267"/>
    </source>
</evidence>
<reference evidence="7 8" key="1">
    <citation type="submission" date="2017-08" db="EMBL/GenBank/DDBJ databases">
        <title>Burning lignite coal seam in the remote Altai Mountains harbors a hydrogen-driven thermophilic microbial community.</title>
        <authorList>
            <person name="Kadnikov V.V."/>
            <person name="Mardanov A.V."/>
            <person name="Ivasenko D."/>
            <person name="Beletsky A.V."/>
            <person name="Karnachuk O.V."/>
            <person name="Ravin N.V."/>
        </authorList>
    </citation>
    <scope>NUCLEOTIDE SEQUENCE [LARGE SCALE GENOMIC DNA]</scope>
    <source>
        <strain evidence="7">AL31</strain>
    </source>
</reference>
<dbReference type="Proteomes" id="UP000244016">
    <property type="component" value="Unassembled WGS sequence"/>
</dbReference>
<evidence type="ECO:0000256" key="5">
    <source>
        <dbReference type="SAM" id="MobiDB-lite"/>
    </source>
</evidence>
<dbReference type="AlphaFoldDB" id="A0A2T5GB26"/>
<accession>A0A2T5GB26</accession>
<dbReference type="PANTHER" id="PTHR10434">
    <property type="entry name" value="1-ACYL-SN-GLYCEROL-3-PHOSPHATE ACYLTRANSFERASE"/>
    <property type="match status" value="1"/>
</dbReference>
<dbReference type="GO" id="GO:0006654">
    <property type="term" value="P:phosphatidic acid biosynthetic process"/>
    <property type="evidence" value="ECO:0007669"/>
    <property type="project" value="TreeGrafter"/>
</dbReference>
<feature type="compositionally biased region" description="Gly residues" evidence="5">
    <location>
        <begin position="204"/>
        <end position="215"/>
    </location>
</feature>
<comment type="similarity">
    <text evidence="1 4">Belongs to the 1-acyl-sn-glycerol-3-phosphate acyltransferase family.</text>
</comment>
<comment type="catalytic activity">
    <reaction evidence="4">
        <text>a 1-acyl-sn-glycero-3-phosphate + an acyl-CoA = a 1,2-diacyl-sn-glycero-3-phosphate + CoA</text>
        <dbReference type="Rhea" id="RHEA:19709"/>
        <dbReference type="ChEBI" id="CHEBI:57287"/>
        <dbReference type="ChEBI" id="CHEBI:57970"/>
        <dbReference type="ChEBI" id="CHEBI:58342"/>
        <dbReference type="ChEBI" id="CHEBI:58608"/>
        <dbReference type="EC" id="2.3.1.51"/>
    </reaction>
</comment>
<dbReference type="GO" id="GO:0003841">
    <property type="term" value="F:1-acylglycerol-3-phosphate O-acyltransferase activity"/>
    <property type="evidence" value="ECO:0007669"/>
    <property type="project" value="UniProtKB-UniRule"/>
</dbReference>
<evidence type="ECO:0000313" key="8">
    <source>
        <dbReference type="Proteomes" id="UP000244016"/>
    </source>
</evidence>
<dbReference type="CDD" id="cd07989">
    <property type="entry name" value="LPLAT_AGPAT-like"/>
    <property type="match status" value="1"/>
</dbReference>
<dbReference type="SMART" id="SM00563">
    <property type="entry name" value="PlsC"/>
    <property type="match status" value="1"/>
</dbReference>
<dbReference type="InterPro" id="IPR004552">
    <property type="entry name" value="AGP_acyltrans"/>
</dbReference>
<dbReference type="EC" id="2.3.1.51" evidence="4"/>
<feature type="domain" description="Phospholipid/glycerol acyltransferase" evidence="6">
    <location>
        <begin position="35"/>
        <end position="147"/>
    </location>
</feature>
<dbReference type="EMBL" id="PEBW01000001">
    <property type="protein sequence ID" value="PTQ53386.1"/>
    <property type="molecule type" value="Genomic_DNA"/>
</dbReference>
<evidence type="ECO:0000259" key="6">
    <source>
        <dbReference type="SMART" id="SM00563"/>
    </source>
</evidence>
<proteinExistence type="inferred from homology"/>
<dbReference type="GO" id="GO:0016020">
    <property type="term" value="C:membrane"/>
    <property type="evidence" value="ECO:0007669"/>
    <property type="project" value="InterPro"/>
</dbReference>
<dbReference type="Pfam" id="PF01553">
    <property type="entry name" value="Acyltransferase"/>
    <property type="match status" value="1"/>
</dbReference>
<comment type="domain">
    <text evidence="4">The HXXXXD motif is essential for acyltransferase activity and may constitute the binding site for the phosphate moiety of the glycerol-3-phosphate.</text>
</comment>
<feature type="region of interest" description="Disordered" evidence="5">
    <location>
        <begin position="196"/>
        <end position="215"/>
    </location>
</feature>
<evidence type="ECO:0000256" key="2">
    <source>
        <dbReference type="ARBA" id="ARBA00022679"/>
    </source>
</evidence>
<keyword evidence="2 4" id="KW-0808">Transferase</keyword>
<comment type="caution">
    <text evidence="7">The sequence shown here is derived from an EMBL/GenBank/DDBJ whole genome shotgun (WGS) entry which is preliminary data.</text>
</comment>
<name>A0A2T5GB26_9BACL</name>
<dbReference type="NCBIfam" id="TIGR00530">
    <property type="entry name" value="AGP_acyltrn"/>
    <property type="match status" value="1"/>
</dbReference>
<keyword evidence="4" id="KW-0594">Phospholipid biosynthesis</keyword>
<evidence type="ECO:0000256" key="1">
    <source>
        <dbReference type="ARBA" id="ARBA00008655"/>
    </source>
</evidence>
<organism evidence="7 8">
    <name type="scientific">Brockia lithotrophica</name>
    <dbReference type="NCBI Taxonomy" id="933949"/>
    <lineage>
        <taxon>Bacteria</taxon>
        <taxon>Bacillati</taxon>
        <taxon>Bacillota</taxon>
        <taxon>Bacilli</taxon>
        <taxon>Bacillales</taxon>
        <taxon>Bacillales Family X. Incertae Sedis</taxon>
        <taxon>Brockia</taxon>
    </lineage>
</organism>
<evidence type="ECO:0000256" key="3">
    <source>
        <dbReference type="ARBA" id="ARBA00023315"/>
    </source>
</evidence>
<dbReference type="SUPFAM" id="SSF69593">
    <property type="entry name" value="Glycerol-3-phosphate (1)-acyltransferase"/>
    <property type="match status" value="1"/>
</dbReference>
<dbReference type="PANTHER" id="PTHR10434:SF11">
    <property type="entry name" value="1-ACYL-SN-GLYCEROL-3-PHOSPHATE ACYLTRANSFERASE"/>
    <property type="match status" value="1"/>
</dbReference>
<keyword evidence="4" id="KW-0443">Lipid metabolism</keyword>
<evidence type="ECO:0000313" key="7">
    <source>
        <dbReference type="EMBL" id="PTQ53386.1"/>
    </source>
</evidence>
<keyword evidence="4" id="KW-0444">Lipid biosynthesis</keyword>
<gene>
    <name evidence="7" type="ORF">BLITH_0466</name>
</gene>
<sequence length="215" mass="23894">MWYFYLLRPLVRELVRAYHRVRVIGRERFDPLGTYVVVGNHESALDPIYLDAFFPRPIYFMAKKELFDSPVLAPLIRAFGAFPVNREAYDIGAVRRALRLLQEGKNVGIFPEGTRNPRLAEAAIKHGAAFVSLKTGVPVLPVVLVGTGRAFPKGARFIRPVRVVLVYGRPLFPRSGKDTEEFAARIKEALAELYREGEGRTEASGGGSEANHGGA</sequence>
<protein>
    <recommendedName>
        <fullName evidence="4">1-acyl-sn-glycerol-3-phosphate acyltransferase</fullName>
        <ecNumber evidence="4">2.3.1.51</ecNumber>
    </recommendedName>
</protein>
<keyword evidence="4" id="KW-1208">Phospholipid metabolism</keyword>
<dbReference type="InterPro" id="IPR002123">
    <property type="entry name" value="Plipid/glycerol_acylTrfase"/>
</dbReference>
<keyword evidence="3 4" id="KW-0012">Acyltransferase</keyword>